<reference evidence="2" key="2">
    <citation type="submission" date="2020-05" db="UniProtKB">
        <authorList>
            <consortium name="EnsemblMetazoa"/>
        </authorList>
    </citation>
    <scope>IDENTIFICATION</scope>
</reference>
<organism evidence="1">
    <name type="scientific">Anopheles sinensis</name>
    <name type="common">Mosquito</name>
    <dbReference type="NCBI Taxonomy" id="74873"/>
    <lineage>
        <taxon>Eukaryota</taxon>
        <taxon>Metazoa</taxon>
        <taxon>Ecdysozoa</taxon>
        <taxon>Arthropoda</taxon>
        <taxon>Hexapoda</taxon>
        <taxon>Insecta</taxon>
        <taxon>Pterygota</taxon>
        <taxon>Neoptera</taxon>
        <taxon>Endopterygota</taxon>
        <taxon>Diptera</taxon>
        <taxon>Nematocera</taxon>
        <taxon>Culicoidea</taxon>
        <taxon>Culicidae</taxon>
        <taxon>Anophelinae</taxon>
        <taxon>Anopheles</taxon>
    </lineage>
</organism>
<accession>A0A084VV25</accession>
<dbReference type="EMBL" id="ATLV01017148">
    <property type="status" value="NOT_ANNOTATED_CDS"/>
    <property type="molecule type" value="Genomic_DNA"/>
</dbReference>
<evidence type="ECO:0000313" key="1">
    <source>
        <dbReference type="EMBL" id="KFB41819.1"/>
    </source>
</evidence>
<sequence>MPPFAHHVERACKTDEVSRNWSTVPVDREPIFLPARICNRSEADSTPGGFCSGDPEPSKNVAAVCQSANDTANLPRRRQMMTNLSHAGRYY</sequence>
<dbReference type="EnsemblMetazoa" id="ASIC009658-RA">
    <property type="protein sequence ID" value="ASIC009658-PA"/>
    <property type="gene ID" value="ASIC009658"/>
</dbReference>
<dbReference type="AlphaFoldDB" id="A0A084VV25"/>
<proteinExistence type="predicted"/>
<reference evidence="1 3" key="1">
    <citation type="journal article" date="2014" name="BMC Genomics">
        <title>Genome sequence of Anopheles sinensis provides insight into genetics basis of mosquito competence for malaria parasites.</title>
        <authorList>
            <person name="Zhou D."/>
            <person name="Zhang D."/>
            <person name="Ding G."/>
            <person name="Shi L."/>
            <person name="Hou Q."/>
            <person name="Ye Y."/>
            <person name="Xu Y."/>
            <person name="Zhou H."/>
            <person name="Xiong C."/>
            <person name="Li S."/>
            <person name="Yu J."/>
            <person name="Hong S."/>
            <person name="Yu X."/>
            <person name="Zou P."/>
            <person name="Chen C."/>
            <person name="Chang X."/>
            <person name="Wang W."/>
            <person name="Lv Y."/>
            <person name="Sun Y."/>
            <person name="Ma L."/>
            <person name="Shen B."/>
            <person name="Zhu C."/>
        </authorList>
    </citation>
    <scope>NUCLEOTIDE SEQUENCE [LARGE SCALE GENOMIC DNA]</scope>
</reference>
<evidence type="ECO:0000313" key="3">
    <source>
        <dbReference type="Proteomes" id="UP000030765"/>
    </source>
</evidence>
<dbReference type="Proteomes" id="UP000030765">
    <property type="component" value="Unassembled WGS sequence"/>
</dbReference>
<evidence type="ECO:0000313" key="2">
    <source>
        <dbReference type="EnsemblMetazoa" id="ASIC009658-PA"/>
    </source>
</evidence>
<dbReference type="VEuPathDB" id="VectorBase:ASIS016534"/>
<name>A0A084VV25_ANOSI</name>
<gene>
    <name evidence="1" type="ORF">ZHAS_00009658</name>
</gene>
<protein>
    <submittedName>
        <fullName evidence="1 2">Uncharacterized protein</fullName>
    </submittedName>
</protein>
<dbReference type="VEuPathDB" id="VectorBase:ASIC009658"/>
<dbReference type="EMBL" id="KE525157">
    <property type="protein sequence ID" value="KFB41819.1"/>
    <property type="molecule type" value="Genomic_DNA"/>
</dbReference>
<keyword evidence="3" id="KW-1185">Reference proteome</keyword>